<organism>
    <name type="scientific">Branchiostoma floridae</name>
    <name type="common">Florida lancelet</name>
    <name type="synonym">Amphioxus</name>
    <dbReference type="NCBI Taxonomy" id="7739"/>
    <lineage>
        <taxon>Eukaryota</taxon>
        <taxon>Metazoa</taxon>
        <taxon>Chordata</taxon>
        <taxon>Cephalochordata</taxon>
        <taxon>Leptocardii</taxon>
        <taxon>Amphioxiformes</taxon>
        <taxon>Branchiostomatidae</taxon>
        <taxon>Branchiostoma</taxon>
    </lineage>
</organism>
<feature type="compositionally biased region" description="Polar residues" evidence="1">
    <location>
        <begin position="172"/>
        <end position="193"/>
    </location>
</feature>
<feature type="region of interest" description="Disordered" evidence="1">
    <location>
        <begin position="162"/>
        <end position="193"/>
    </location>
</feature>
<dbReference type="AlphaFoldDB" id="C3Y5P9"/>
<evidence type="ECO:0000256" key="1">
    <source>
        <dbReference type="SAM" id="MobiDB-lite"/>
    </source>
</evidence>
<gene>
    <name evidence="2" type="ORF">BRAFLDRAFT_87966</name>
</gene>
<dbReference type="InParanoid" id="C3Y5P9"/>
<protein>
    <submittedName>
        <fullName evidence="2">Uncharacterized protein</fullName>
    </submittedName>
</protein>
<dbReference type="EMBL" id="GG666487">
    <property type="protein sequence ID" value="EEN64296.1"/>
    <property type="molecule type" value="Genomic_DNA"/>
</dbReference>
<evidence type="ECO:0000313" key="2">
    <source>
        <dbReference type="EMBL" id="EEN64296.1"/>
    </source>
</evidence>
<proteinExistence type="predicted"/>
<reference evidence="2" key="1">
    <citation type="journal article" date="2008" name="Nature">
        <title>The amphioxus genome and the evolution of the chordate karyotype.</title>
        <authorList>
            <consortium name="US DOE Joint Genome Institute (JGI-PGF)"/>
            <person name="Putnam N.H."/>
            <person name="Butts T."/>
            <person name="Ferrier D.E.K."/>
            <person name="Furlong R.F."/>
            <person name="Hellsten U."/>
            <person name="Kawashima T."/>
            <person name="Robinson-Rechavi M."/>
            <person name="Shoguchi E."/>
            <person name="Terry A."/>
            <person name="Yu J.-K."/>
            <person name="Benito-Gutierrez E.L."/>
            <person name="Dubchak I."/>
            <person name="Garcia-Fernandez J."/>
            <person name="Gibson-Brown J.J."/>
            <person name="Grigoriev I.V."/>
            <person name="Horton A.C."/>
            <person name="de Jong P.J."/>
            <person name="Jurka J."/>
            <person name="Kapitonov V.V."/>
            <person name="Kohara Y."/>
            <person name="Kuroki Y."/>
            <person name="Lindquist E."/>
            <person name="Lucas S."/>
            <person name="Osoegawa K."/>
            <person name="Pennacchio L.A."/>
            <person name="Salamov A.A."/>
            <person name="Satou Y."/>
            <person name="Sauka-Spengler T."/>
            <person name="Schmutz J."/>
            <person name="Shin-I T."/>
            <person name="Toyoda A."/>
            <person name="Bronner-Fraser M."/>
            <person name="Fujiyama A."/>
            <person name="Holland L.Z."/>
            <person name="Holland P.W.H."/>
            <person name="Satoh N."/>
            <person name="Rokhsar D.S."/>
        </authorList>
    </citation>
    <scope>NUCLEOTIDE SEQUENCE [LARGE SCALE GENOMIC DNA]</scope>
    <source>
        <strain evidence="2">S238N-H82</strain>
        <tissue evidence="2">Testes</tissue>
    </source>
</reference>
<name>C3Y5P9_BRAFL</name>
<accession>C3Y5P9</accession>
<sequence length="193" mass="21307">MPARVVLCCPGKPYPRPALFQDAMKDRKRVSVCPAWALKTYPGGGGERGDTGDTWALPPGVGGRERGVIRVIPGRCLPGTFGHIRQYDRRKLQFYFCKVCLSDSVLICQLNLQEHRTSRTAADRVTPGQIPDCGAAVSSRPARIRLPPYLSRDCPGDVVRTARPPTHGTPRENLTGNPHSELRTFTPNINHLQ</sequence>